<dbReference type="Pfam" id="PF15570">
    <property type="entry name" value="Imm43"/>
    <property type="match status" value="1"/>
</dbReference>
<protein>
    <submittedName>
        <fullName evidence="2">Imm43 family immunity protein</fullName>
    </submittedName>
</protein>
<proteinExistence type="predicted"/>
<comment type="caution">
    <text evidence="2">The sequence shown here is derived from an EMBL/GenBank/DDBJ whole genome shotgun (WGS) entry which is preliminary data.</text>
</comment>
<evidence type="ECO:0000313" key="2">
    <source>
        <dbReference type="EMBL" id="MFD2909193.1"/>
    </source>
</evidence>
<feature type="domain" description="Immunity protein 43" evidence="1">
    <location>
        <begin position="12"/>
        <end position="220"/>
    </location>
</feature>
<gene>
    <name evidence="2" type="ORF">ACFSX9_10670</name>
</gene>
<keyword evidence="3" id="KW-1185">Reference proteome</keyword>
<name>A0ABW5Z8Y0_9FLAO</name>
<dbReference type="RefSeq" id="WP_379807471.1">
    <property type="nucleotide sequence ID" value="NZ_JBHUOL010000018.1"/>
</dbReference>
<dbReference type="InterPro" id="IPR029079">
    <property type="entry name" value="Imm43"/>
</dbReference>
<sequence length="227" mass="27197">MENLYIWFYTTARKHKGVPYIIENRSLSDVFTAKKDEGMGKWSDYNPTKDGFPPRDSRLKFPKDLFFIVQKEKEILLDFMPYHNNLMIISDVFLDYLKEQKIDLNFEIANLKVVHRNGLELKVDKKYFAIRIGKFDDELFDLDQQSKKRAAGSRDFFLYPNLKLKIKNIERDLFFLNELWYSEALILTEKGKEEVKKRFYSPEIYKAEDYPLAFNNQLNINYLPEIQ</sequence>
<accession>A0ABW5Z8Y0</accession>
<dbReference type="EMBL" id="JBHUOL010000018">
    <property type="protein sequence ID" value="MFD2909193.1"/>
    <property type="molecule type" value="Genomic_DNA"/>
</dbReference>
<evidence type="ECO:0000259" key="1">
    <source>
        <dbReference type="Pfam" id="PF15570"/>
    </source>
</evidence>
<dbReference type="Proteomes" id="UP001597549">
    <property type="component" value="Unassembled WGS sequence"/>
</dbReference>
<reference evidence="3" key="1">
    <citation type="journal article" date="2019" name="Int. J. Syst. Evol. Microbiol.">
        <title>The Global Catalogue of Microorganisms (GCM) 10K type strain sequencing project: providing services to taxonomists for standard genome sequencing and annotation.</title>
        <authorList>
            <consortium name="The Broad Institute Genomics Platform"/>
            <consortium name="The Broad Institute Genome Sequencing Center for Infectious Disease"/>
            <person name="Wu L."/>
            <person name="Ma J."/>
        </authorList>
    </citation>
    <scope>NUCLEOTIDE SEQUENCE [LARGE SCALE GENOMIC DNA]</scope>
    <source>
        <strain evidence="3">KCTC 52644</strain>
    </source>
</reference>
<organism evidence="2 3">
    <name type="scientific">Flavobacterium ardleyense</name>
    <dbReference type="NCBI Taxonomy" id="2038737"/>
    <lineage>
        <taxon>Bacteria</taxon>
        <taxon>Pseudomonadati</taxon>
        <taxon>Bacteroidota</taxon>
        <taxon>Flavobacteriia</taxon>
        <taxon>Flavobacteriales</taxon>
        <taxon>Flavobacteriaceae</taxon>
        <taxon>Flavobacterium</taxon>
    </lineage>
</organism>
<evidence type="ECO:0000313" key="3">
    <source>
        <dbReference type="Proteomes" id="UP001597549"/>
    </source>
</evidence>